<keyword evidence="2" id="KW-1185">Reference proteome</keyword>
<dbReference type="AlphaFoldDB" id="A0A317XY39"/>
<dbReference type="EMBL" id="KZ819188">
    <property type="protein sequence ID" value="PWZ03226.1"/>
    <property type="molecule type" value="Genomic_DNA"/>
</dbReference>
<evidence type="ECO:0000313" key="2">
    <source>
        <dbReference type="Proteomes" id="UP000246740"/>
    </source>
</evidence>
<proteinExistence type="predicted"/>
<reference evidence="1 2" key="1">
    <citation type="journal article" date="2018" name="Mol. Biol. Evol.">
        <title>Broad Genomic Sampling Reveals a Smut Pathogenic Ancestry of the Fungal Clade Ustilaginomycotina.</title>
        <authorList>
            <person name="Kijpornyongpan T."/>
            <person name="Mondo S.J."/>
            <person name="Barry K."/>
            <person name="Sandor L."/>
            <person name="Lee J."/>
            <person name="Lipzen A."/>
            <person name="Pangilinan J."/>
            <person name="LaButti K."/>
            <person name="Hainaut M."/>
            <person name="Henrissat B."/>
            <person name="Grigoriev I.V."/>
            <person name="Spatafora J.W."/>
            <person name="Aime M.C."/>
        </authorList>
    </citation>
    <scope>NUCLEOTIDE SEQUENCE [LARGE SCALE GENOMIC DNA]</scope>
    <source>
        <strain evidence="1 2">MCA 3645</strain>
    </source>
</reference>
<gene>
    <name evidence="1" type="ORF">BCV70DRAFT_13667</name>
</gene>
<evidence type="ECO:0000313" key="1">
    <source>
        <dbReference type="EMBL" id="PWZ03226.1"/>
    </source>
</evidence>
<organism evidence="1 2">
    <name type="scientific">Testicularia cyperi</name>
    <dbReference type="NCBI Taxonomy" id="1882483"/>
    <lineage>
        <taxon>Eukaryota</taxon>
        <taxon>Fungi</taxon>
        <taxon>Dikarya</taxon>
        <taxon>Basidiomycota</taxon>
        <taxon>Ustilaginomycotina</taxon>
        <taxon>Ustilaginomycetes</taxon>
        <taxon>Ustilaginales</taxon>
        <taxon>Anthracoideaceae</taxon>
        <taxon>Testicularia</taxon>
    </lineage>
</organism>
<accession>A0A317XY39</accession>
<name>A0A317XY39_9BASI</name>
<sequence length="119" mass="13225">MLLNCYTIAVLALHTRVRCSRCHFRRGCKKCCAIRSGSQNILWLLLIMCSTQEKKRGRVRGGLGVVTGQASGGQIRSLISEPLTTALYCTVACSPCFGWRHAQHRLVPGGHRKWVTTLL</sequence>
<dbReference type="InParanoid" id="A0A317XY39"/>
<protein>
    <submittedName>
        <fullName evidence="1">Uncharacterized protein</fullName>
    </submittedName>
</protein>
<dbReference type="Proteomes" id="UP000246740">
    <property type="component" value="Unassembled WGS sequence"/>
</dbReference>